<dbReference type="Gene3D" id="3.40.50.720">
    <property type="entry name" value="NAD(P)-binding Rossmann-like Domain"/>
    <property type="match status" value="1"/>
</dbReference>
<dbReference type="InterPro" id="IPR047122">
    <property type="entry name" value="Trans-enoyl_RdTase-like"/>
</dbReference>
<sequence length="118" mass="12797">MPLGFATATVSLFRTSRGAGLNPTFNRSIQFIGQPAVVIGGATSVGHYAIQLLKFAGFSPIITYTSVHHTNFLKILGVTHILDWKMIAIGEVPAQVKKITNEPTKIIYNVTSLPDTQE</sequence>
<proteinExistence type="predicted"/>
<dbReference type="Proteomes" id="UP001465976">
    <property type="component" value="Unassembled WGS sequence"/>
</dbReference>
<organism evidence="1 2">
    <name type="scientific">Marasmius crinis-equi</name>
    <dbReference type="NCBI Taxonomy" id="585013"/>
    <lineage>
        <taxon>Eukaryota</taxon>
        <taxon>Fungi</taxon>
        <taxon>Dikarya</taxon>
        <taxon>Basidiomycota</taxon>
        <taxon>Agaricomycotina</taxon>
        <taxon>Agaricomycetes</taxon>
        <taxon>Agaricomycetidae</taxon>
        <taxon>Agaricales</taxon>
        <taxon>Marasmiineae</taxon>
        <taxon>Marasmiaceae</taxon>
        <taxon>Marasmius</taxon>
    </lineage>
</organism>
<protein>
    <recommendedName>
        <fullName evidence="3">Alcohol dehydrogenase-like C-terminal domain-containing protein</fullName>
    </recommendedName>
</protein>
<feature type="non-terminal residue" evidence="1">
    <location>
        <position position="118"/>
    </location>
</feature>
<keyword evidence="2" id="KW-1185">Reference proteome</keyword>
<dbReference type="SUPFAM" id="SSF51735">
    <property type="entry name" value="NAD(P)-binding Rossmann-fold domains"/>
    <property type="match status" value="1"/>
</dbReference>
<gene>
    <name evidence="1" type="ORF">V5O48_018909</name>
</gene>
<evidence type="ECO:0000313" key="2">
    <source>
        <dbReference type="Proteomes" id="UP001465976"/>
    </source>
</evidence>
<comment type="caution">
    <text evidence="1">The sequence shown here is derived from an EMBL/GenBank/DDBJ whole genome shotgun (WGS) entry which is preliminary data.</text>
</comment>
<accession>A0ABR3EJU6</accession>
<dbReference type="EMBL" id="JBAHYK010003849">
    <property type="protein sequence ID" value="KAL0563166.1"/>
    <property type="molecule type" value="Genomic_DNA"/>
</dbReference>
<evidence type="ECO:0008006" key="3">
    <source>
        <dbReference type="Google" id="ProtNLM"/>
    </source>
</evidence>
<dbReference type="PANTHER" id="PTHR45348:SF2">
    <property type="entry name" value="ZINC-TYPE ALCOHOL DEHYDROGENASE-LIKE PROTEIN C2E1P3.01"/>
    <property type="match status" value="1"/>
</dbReference>
<evidence type="ECO:0000313" key="1">
    <source>
        <dbReference type="EMBL" id="KAL0563166.1"/>
    </source>
</evidence>
<reference evidence="1 2" key="1">
    <citation type="submission" date="2024-02" db="EMBL/GenBank/DDBJ databases">
        <title>A draft genome for the cacao thread blight pathogen Marasmius crinis-equi.</title>
        <authorList>
            <person name="Cohen S.P."/>
            <person name="Baruah I.K."/>
            <person name="Amoako-Attah I."/>
            <person name="Bukari Y."/>
            <person name="Meinhardt L.W."/>
            <person name="Bailey B.A."/>
        </authorList>
    </citation>
    <scope>NUCLEOTIDE SEQUENCE [LARGE SCALE GENOMIC DNA]</scope>
    <source>
        <strain evidence="1 2">GH-76</strain>
    </source>
</reference>
<dbReference type="InterPro" id="IPR036291">
    <property type="entry name" value="NAD(P)-bd_dom_sf"/>
</dbReference>
<name>A0ABR3EJU6_9AGAR</name>
<dbReference type="PANTHER" id="PTHR45348">
    <property type="entry name" value="HYPOTHETICAL OXIDOREDUCTASE (EUROFUNG)"/>
    <property type="match status" value="1"/>
</dbReference>